<evidence type="ECO:0000256" key="1">
    <source>
        <dbReference type="PROSITE-ProRule" id="PRU00023"/>
    </source>
</evidence>
<proteinExistence type="predicted"/>
<keyword evidence="1" id="KW-0040">ANK repeat</keyword>
<evidence type="ECO:0000313" key="3">
    <source>
        <dbReference type="Proteomes" id="UP001251528"/>
    </source>
</evidence>
<organism evidence="2 3">
    <name type="scientific">Conoideocrella luteorostrata</name>
    <dbReference type="NCBI Taxonomy" id="1105319"/>
    <lineage>
        <taxon>Eukaryota</taxon>
        <taxon>Fungi</taxon>
        <taxon>Dikarya</taxon>
        <taxon>Ascomycota</taxon>
        <taxon>Pezizomycotina</taxon>
        <taxon>Sordariomycetes</taxon>
        <taxon>Hypocreomycetidae</taxon>
        <taxon>Hypocreales</taxon>
        <taxon>Clavicipitaceae</taxon>
        <taxon>Conoideocrella</taxon>
    </lineage>
</organism>
<evidence type="ECO:0008006" key="4">
    <source>
        <dbReference type="Google" id="ProtNLM"/>
    </source>
</evidence>
<dbReference type="AlphaFoldDB" id="A0AAJ0FXB0"/>
<dbReference type="InterPro" id="IPR002110">
    <property type="entry name" value="Ankyrin_rpt"/>
</dbReference>
<gene>
    <name evidence="2" type="ORF">QQS21_007510</name>
</gene>
<dbReference type="PROSITE" id="PS50297">
    <property type="entry name" value="ANK_REP_REGION"/>
    <property type="match status" value="1"/>
</dbReference>
<dbReference type="SUPFAM" id="SSF48403">
    <property type="entry name" value="Ankyrin repeat"/>
    <property type="match status" value="1"/>
</dbReference>
<sequence length="731" mass="82156">MATSTDRILSTALGEAIKSIGSTSYLAQIKTPQEDSLLKEQFLHLQQELASIYRIFLSLQSLAQRYENQGQAVPNAAPYVVLQRCPYIFGSVQNAIKKSNAEALLEGSSLLKPVLLIAYLACDWTDSLAGVHNGLVPSVGSYDEAQAINLSVDFQHTSLEKLYNLNSGDDVFPAYDTFQTALHLEPDRATFLEWMEVLNCSKQDRAPVDFNKERCLVDVRYRRNPIYAVASMRWPEYAKSNWLDIKEPAQRLFSHPASNNFIQWALEYARMRFPDHFEFGHNDDAVSRLLALTDELECRTLTPLHFSAMFGLSDLCRFVLLKGADVNIAGRFGSPLYCALVGRQVLVQKAEAPSWEALRTAMNPADSVIVRDLVERGASCKLRFNLTDDISGVTFPSLAFAASIKVGDFDIFDIIIRAAGRLGPDFESMIRGYCFRSFNQELQKLISKLVTRALDYHLALREGEFPWDKKDNIGSVLTRLLFWNKLTLDQSMGTELPLIQNDSFDRAVRECIINGHFIYFKRFMIDPRFNPNLAADKYGTYEDGTIVHLAVGARQYRMLTCFDPVQTDFTAVDCLGRTPLMVAEDPAALHVLVCEFKVSTTTVDHDGRNIWHYAAATNDCMIMDWLCKYDPSARENINVVTKIGRSPLIEALLYVDTFCREHQTPPKPRVAYMLLQVPFIDCSAGSADLPISQLAMRWGDPDLVNMLANAGVDFGTSDNDDRCALSHLGPL</sequence>
<feature type="repeat" description="ANK" evidence="1">
    <location>
        <begin position="299"/>
        <end position="331"/>
    </location>
</feature>
<dbReference type="Proteomes" id="UP001251528">
    <property type="component" value="Unassembled WGS sequence"/>
</dbReference>
<dbReference type="PROSITE" id="PS50088">
    <property type="entry name" value="ANK_REPEAT"/>
    <property type="match status" value="1"/>
</dbReference>
<evidence type="ECO:0000313" key="2">
    <source>
        <dbReference type="EMBL" id="KAK2594763.1"/>
    </source>
</evidence>
<dbReference type="EMBL" id="JASWJB010000156">
    <property type="protein sequence ID" value="KAK2594763.1"/>
    <property type="molecule type" value="Genomic_DNA"/>
</dbReference>
<accession>A0AAJ0FXB0</accession>
<protein>
    <recommendedName>
        <fullName evidence="4">Ankyrin</fullName>
    </recommendedName>
</protein>
<reference evidence="2" key="1">
    <citation type="submission" date="2023-06" db="EMBL/GenBank/DDBJ databases">
        <title>Conoideocrella luteorostrata (Hypocreales: Clavicipitaceae), a potential biocontrol fungus for elongate hemlock scale in United States Christmas tree production areas.</title>
        <authorList>
            <person name="Barrett H."/>
            <person name="Lovett B."/>
            <person name="Macias A.M."/>
            <person name="Stajich J.E."/>
            <person name="Kasson M.T."/>
        </authorList>
    </citation>
    <scope>NUCLEOTIDE SEQUENCE</scope>
    <source>
        <strain evidence="2">ARSEF 14590</strain>
    </source>
</reference>
<dbReference type="Gene3D" id="1.25.40.20">
    <property type="entry name" value="Ankyrin repeat-containing domain"/>
    <property type="match status" value="2"/>
</dbReference>
<dbReference type="SMART" id="SM00248">
    <property type="entry name" value="ANK"/>
    <property type="match status" value="3"/>
</dbReference>
<name>A0AAJ0FXB0_9HYPO</name>
<keyword evidence="3" id="KW-1185">Reference proteome</keyword>
<dbReference type="InterPro" id="IPR036770">
    <property type="entry name" value="Ankyrin_rpt-contain_sf"/>
</dbReference>
<dbReference type="Pfam" id="PF00023">
    <property type="entry name" value="Ank"/>
    <property type="match status" value="1"/>
</dbReference>
<comment type="caution">
    <text evidence="2">The sequence shown here is derived from an EMBL/GenBank/DDBJ whole genome shotgun (WGS) entry which is preliminary data.</text>
</comment>